<keyword evidence="2" id="KW-1185">Reference proteome</keyword>
<evidence type="ECO:0000313" key="1">
    <source>
        <dbReference type="EMBL" id="BCX42937.1"/>
    </source>
</evidence>
<evidence type="ECO:0000313" key="2">
    <source>
        <dbReference type="Proteomes" id="UP000825066"/>
    </source>
</evidence>
<organism evidence="1 2">
    <name type="scientific">Stenotrophomonas pavanii</name>
    <dbReference type="NCBI Taxonomy" id="487698"/>
    <lineage>
        <taxon>Bacteria</taxon>
        <taxon>Pseudomonadati</taxon>
        <taxon>Pseudomonadota</taxon>
        <taxon>Gammaproteobacteria</taxon>
        <taxon>Lysobacterales</taxon>
        <taxon>Lysobacteraceae</taxon>
        <taxon>Stenotrophomonas</taxon>
    </lineage>
</organism>
<name>A0ABN6GQV4_9GAMM</name>
<reference evidence="1 2" key="1">
    <citation type="submission" date="2021-05" db="EMBL/GenBank/DDBJ databases">
        <title>Complete Genome Sequence of Stenotrophomonas pavanii strain Y.</title>
        <authorList>
            <person name="Dohra H."/>
            <person name="Mohad Din A.R.J."/>
            <person name="Suzuki K."/>
            <person name="Fatma A."/>
            <person name="Honjyo M."/>
            <person name="Nishimura T."/>
            <person name="Moriuch R."/>
            <person name="Masuda K."/>
            <person name="Minoura A."/>
            <person name="Tashiro Y."/>
            <person name="Futamata H."/>
        </authorList>
    </citation>
    <scope>NUCLEOTIDE SEQUENCE [LARGE SCALE GENOMIC DNA]</scope>
    <source>
        <strain evidence="2">Y</strain>
    </source>
</reference>
<sequence>MDPEEPLEIAKSMPRGRIVTQHRIGEALEKAAVVSFLNDGALAHDLATLLDLARRDRAIHDRIDHGAQVAGMRIRRSQGRARTPRETVAFLFSATTYSAMPHDDQE</sequence>
<protein>
    <submittedName>
        <fullName evidence="1">Uncharacterized protein</fullName>
    </submittedName>
</protein>
<proteinExistence type="predicted"/>
<dbReference type="EMBL" id="AP024684">
    <property type="protein sequence ID" value="BCX42937.1"/>
    <property type="molecule type" value="Genomic_DNA"/>
</dbReference>
<gene>
    <name evidence="1" type="ORF">STNY_R11170</name>
</gene>
<accession>A0ABN6GQV4</accession>
<dbReference type="Proteomes" id="UP000825066">
    <property type="component" value="Chromosome"/>
</dbReference>